<dbReference type="KEGG" id="bsei:KMZ68_13850"/>
<evidence type="ECO:0000259" key="1">
    <source>
        <dbReference type="Pfam" id="PF02229"/>
    </source>
</evidence>
<accession>A0A975NJ56</accession>
<sequence>MTEKPSPLAEPIEIVKFWKNRRRGESIHVTLSEYEGHALINVRVYATGADGIDRPTPKGVAMGIRKLPELAAGITKAMAKARELGLIDDDASADEAGRATQDA</sequence>
<reference evidence="2" key="1">
    <citation type="submission" date="2021-06" db="EMBL/GenBank/DDBJ databases">
        <title>Bradyrhizobium sp. S2-11-2 Genome sequencing.</title>
        <authorList>
            <person name="Jin L."/>
        </authorList>
    </citation>
    <scope>NUCLEOTIDE SEQUENCE</scope>
    <source>
        <strain evidence="2">S2-11-2</strain>
    </source>
</reference>
<proteinExistence type="predicted"/>
<organism evidence="2 3">
    <name type="scientific">Bradyrhizobium sediminis</name>
    <dbReference type="NCBI Taxonomy" id="2840469"/>
    <lineage>
        <taxon>Bacteria</taxon>
        <taxon>Pseudomonadati</taxon>
        <taxon>Pseudomonadota</taxon>
        <taxon>Alphaproteobacteria</taxon>
        <taxon>Hyphomicrobiales</taxon>
        <taxon>Nitrobacteraceae</taxon>
        <taxon>Bradyrhizobium</taxon>
    </lineage>
</organism>
<dbReference type="InterPro" id="IPR003173">
    <property type="entry name" value="PC4_C"/>
</dbReference>
<protein>
    <recommendedName>
        <fullName evidence="1">Transcriptional coactivator p15 (PC4) C-terminal domain-containing protein</fullName>
    </recommendedName>
</protein>
<dbReference type="Pfam" id="PF02229">
    <property type="entry name" value="PC4"/>
    <property type="match status" value="1"/>
</dbReference>
<dbReference type="GO" id="GO:0006355">
    <property type="term" value="P:regulation of DNA-templated transcription"/>
    <property type="evidence" value="ECO:0007669"/>
    <property type="project" value="InterPro"/>
</dbReference>
<name>A0A975NJ56_9BRAD</name>
<dbReference type="Gene3D" id="2.30.31.10">
    <property type="entry name" value="Transcriptional Coactivator Pc4, Chain A"/>
    <property type="match status" value="1"/>
</dbReference>
<gene>
    <name evidence="2" type="ORF">KMZ68_13850</name>
</gene>
<dbReference type="AlphaFoldDB" id="A0A975NJ56"/>
<evidence type="ECO:0000313" key="3">
    <source>
        <dbReference type="Proteomes" id="UP000680805"/>
    </source>
</evidence>
<dbReference type="EMBL" id="CP076135">
    <property type="protein sequence ID" value="QWG16128.1"/>
    <property type="molecule type" value="Genomic_DNA"/>
</dbReference>
<evidence type="ECO:0000313" key="2">
    <source>
        <dbReference type="EMBL" id="QWG16128.1"/>
    </source>
</evidence>
<feature type="domain" description="Transcriptional coactivator p15 (PC4) C-terminal" evidence="1">
    <location>
        <begin position="24"/>
        <end position="69"/>
    </location>
</feature>
<dbReference type="RefSeq" id="WP_215611866.1">
    <property type="nucleotide sequence ID" value="NZ_CP076135.1"/>
</dbReference>
<dbReference type="SUPFAM" id="SSF54447">
    <property type="entry name" value="ssDNA-binding transcriptional regulator domain"/>
    <property type="match status" value="1"/>
</dbReference>
<dbReference type="Proteomes" id="UP000680805">
    <property type="component" value="Chromosome"/>
</dbReference>
<dbReference type="GO" id="GO:0003677">
    <property type="term" value="F:DNA binding"/>
    <property type="evidence" value="ECO:0007669"/>
    <property type="project" value="InterPro"/>
</dbReference>
<dbReference type="InterPro" id="IPR009044">
    <property type="entry name" value="ssDNA-bd_transcriptional_reg"/>
</dbReference>